<dbReference type="STRING" id="252474.B1A74_05105"/>
<dbReference type="Pfam" id="PF00420">
    <property type="entry name" value="Oxidored_q2"/>
    <property type="match status" value="1"/>
</dbReference>
<feature type="transmembrane region" description="Helical" evidence="7">
    <location>
        <begin position="67"/>
        <end position="91"/>
    </location>
</feature>
<dbReference type="AlphaFoldDB" id="A0A1V3A0N4"/>
<dbReference type="Gene3D" id="1.10.287.3510">
    <property type="match status" value="1"/>
</dbReference>
<evidence type="ECO:0000256" key="5">
    <source>
        <dbReference type="ARBA" id="ARBA00022989"/>
    </source>
</evidence>
<evidence type="ECO:0000256" key="3">
    <source>
        <dbReference type="ARBA" id="ARBA00022475"/>
    </source>
</evidence>
<sequence length="115" mass="12033">MIESLDPGTLYPFGGAALFALGLHGLIRRRHLILRILAVNIMGSGVFMVFLGIAARGDAPPDPVAQALTLTGIVVAVSATAFALALTVHLARLTGHAVLLPGPLRTHRGNRPEDP</sequence>
<evidence type="ECO:0000256" key="7">
    <source>
        <dbReference type="SAM" id="Phobius"/>
    </source>
</evidence>
<reference evidence="8 9" key="1">
    <citation type="submission" date="2017-02" db="EMBL/GenBank/DDBJ databases">
        <title>Genomic diversity within the haloalkaliphilic genus Thioalkalivibrio.</title>
        <authorList>
            <person name="Ahn A.-C."/>
            <person name="Meier-Kolthoff J."/>
            <person name="Overmars L."/>
            <person name="Richter M."/>
            <person name="Woyke T."/>
            <person name="Sorokin D.Y."/>
            <person name="Muyzer G."/>
        </authorList>
    </citation>
    <scope>NUCLEOTIDE SEQUENCE [LARGE SCALE GENOMIC DNA]</scope>
    <source>
        <strain evidence="8 9">HL17</strain>
    </source>
</reference>
<comment type="similarity">
    <text evidence="2">Belongs to the CPA3 antiporters (TC 2.A.63) subunit C family.</text>
</comment>
<evidence type="ECO:0000313" key="9">
    <source>
        <dbReference type="Proteomes" id="UP000189177"/>
    </source>
</evidence>
<dbReference type="InterPro" id="IPR039428">
    <property type="entry name" value="NUOK/Mnh_C1-like"/>
</dbReference>
<protein>
    <submittedName>
        <fullName evidence="8">Na+/H+ antiporter subunit C</fullName>
    </submittedName>
</protein>
<dbReference type="GO" id="GO:0005886">
    <property type="term" value="C:plasma membrane"/>
    <property type="evidence" value="ECO:0007669"/>
    <property type="project" value="UniProtKB-SubCell"/>
</dbReference>
<keyword evidence="6 7" id="KW-0472">Membrane</keyword>
<organism evidence="8 9">
    <name type="scientific">Thioalkalivibrio halophilus</name>
    <dbReference type="NCBI Taxonomy" id="252474"/>
    <lineage>
        <taxon>Bacteria</taxon>
        <taxon>Pseudomonadati</taxon>
        <taxon>Pseudomonadota</taxon>
        <taxon>Gammaproteobacteria</taxon>
        <taxon>Chromatiales</taxon>
        <taxon>Ectothiorhodospiraceae</taxon>
        <taxon>Thioalkalivibrio</taxon>
    </lineage>
</organism>
<evidence type="ECO:0000256" key="1">
    <source>
        <dbReference type="ARBA" id="ARBA00004651"/>
    </source>
</evidence>
<evidence type="ECO:0000256" key="6">
    <source>
        <dbReference type="ARBA" id="ARBA00023136"/>
    </source>
</evidence>
<dbReference type="InterPro" id="IPR050601">
    <property type="entry name" value="CPA3_antiporter_subunitC"/>
</dbReference>
<comment type="caution">
    <text evidence="8">The sequence shown here is derived from an EMBL/GenBank/DDBJ whole genome shotgun (WGS) entry which is preliminary data.</text>
</comment>
<keyword evidence="9" id="KW-1185">Reference proteome</keyword>
<dbReference type="RefSeq" id="WP_077243962.1">
    <property type="nucleotide sequence ID" value="NZ_MUZR01000013.1"/>
</dbReference>
<accession>A0A1V3A0N4</accession>
<feature type="transmembrane region" description="Helical" evidence="7">
    <location>
        <begin position="32"/>
        <end position="55"/>
    </location>
</feature>
<keyword evidence="4 7" id="KW-0812">Transmembrane</keyword>
<comment type="subcellular location">
    <subcellularLocation>
        <location evidence="1">Cell membrane</location>
        <topology evidence="1">Multi-pass membrane protein</topology>
    </subcellularLocation>
</comment>
<dbReference type="OrthoDB" id="1494613at2"/>
<dbReference type="Proteomes" id="UP000189177">
    <property type="component" value="Unassembled WGS sequence"/>
</dbReference>
<evidence type="ECO:0000256" key="2">
    <source>
        <dbReference type="ARBA" id="ARBA00010388"/>
    </source>
</evidence>
<gene>
    <name evidence="8" type="ORF">B1A74_05105</name>
</gene>
<keyword evidence="3" id="KW-1003">Cell membrane</keyword>
<evidence type="ECO:0000256" key="4">
    <source>
        <dbReference type="ARBA" id="ARBA00022692"/>
    </source>
</evidence>
<keyword evidence="5 7" id="KW-1133">Transmembrane helix</keyword>
<proteinExistence type="inferred from homology"/>
<dbReference type="PANTHER" id="PTHR34583:SF2">
    <property type="entry name" value="ANTIPORTER SUBUNIT MNHC2-RELATED"/>
    <property type="match status" value="1"/>
</dbReference>
<dbReference type="EMBL" id="MUZR01000013">
    <property type="protein sequence ID" value="OOC10653.1"/>
    <property type="molecule type" value="Genomic_DNA"/>
</dbReference>
<dbReference type="PANTHER" id="PTHR34583">
    <property type="entry name" value="ANTIPORTER SUBUNIT MNHC2-RELATED"/>
    <property type="match status" value="1"/>
</dbReference>
<evidence type="ECO:0000313" key="8">
    <source>
        <dbReference type="EMBL" id="OOC10653.1"/>
    </source>
</evidence>
<name>A0A1V3A0N4_9GAMM</name>